<evidence type="ECO:0000256" key="1">
    <source>
        <dbReference type="ARBA" id="ARBA00022691"/>
    </source>
</evidence>
<dbReference type="SFLD" id="SFLDS00029">
    <property type="entry name" value="Radical_SAM"/>
    <property type="match status" value="1"/>
</dbReference>
<evidence type="ECO:0000256" key="3">
    <source>
        <dbReference type="ARBA" id="ARBA00023004"/>
    </source>
</evidence>
<sequence>MAKVSDLNLTTLYKLPWLKKNNPNGWIEPTTYCQLACPGCYRGLAFSNPVRIHEDIIKLKKDIDTLIKIRKIKILTIAGGEPLLYPKLDELVLYAKKRHIQARILTNGVALSYERLATLKNLGVTEVVIHIAQYQSRANCNRGKYCQMFRKVKGVELNFIMTVSKDNFRLLPKILAFYKKNSDVVSRVFLILYRDIFFQKPGMEDTKNYVSLEKLADLIRRTYKVEPCAYLGKTLDPQKPSWLYFAPILISNNTIGAADSQTVEKLFNLANNGPWNAFPAGSPSLVKSLSVLPLANIRRIIIGYVKTIFKNPSNFFKLPKCQIVILLDTPTFTKGGWNLCDGCPDAILYKGRLVPSCLLERIKLGEEISI</sequence>
<accession>A0A1F5HDS9</accession>
<dbReference type="InterPro" id="IPR013785">
    <property type="entry name" value="Aldolase_TIM"/>
</dbReference>
<dbReference type="GO" id="GO:0046872">
    <property type="term" value="F:metal ion binding"/>
    <property type="evidence" value="ECO:0007669"/>
    <property type="project" value="UniProtKB-KW"/>
</dbReference>
<comment type="caution">
    <text evidence="6">The sequence shown here is derived from an EMBL/GenBank/DDBJ whole genome shotgun (WGS) entry which is preliminary data.</text>
</comment>
<keyword evidence="3" id="KW-0408">Iron</keyword>
<dbReference type="InterPro" id="IPR058240">
    <property type="entry name" value="rSAM_sf"/>
</dbReference>
<dbReference type="CDD" id="cd01335">
    <property type="entry name" value="Radical_SAM"/>
    <property type="match status" value="1"/>
</dbReference>
<dbReference type="Proteomes" id="UP000176751">
    <property type="component" value="Unassembled WGS sequence"/>
</dbReference>
<gene>
    <name evidence="6" type="ORF">A2196_05610</name>
</gene>
<dbReference type="PANTHER" id="PTHR11228">
    <property type="entry name" value="RADICAL SAM DOMAIN PROTEIN"/>
    <property type="match status" value="1"/>
</dbReference>
<reference evidence="6 7" key="1">
    <citation type="journal article" date="2016" name="Nat. Commun.">
        <title>Thousands of microbial genomes shed light on interconnected biogeochemical processes in an aquifer system.</title>
        <authorList>
            <person name="Anantharaman K."/>
            <person name="Brown C.T."/>
            <person name="Hug L.A."/>
            <person name="Sharon I."/>
            <person name="Castelle C.J."/>
            <person name="Probst A.J."/>
            <person name="Thomas B.C."/>
            <person name="Singh A."/>
            <person name="Wilkins M.J."/>
            <person name="Karaoz U."/>
            <person name="Brodie E.L."/>
            <person name="Williams K.H."/>
            <person name="Hubbard S.S."/>
            <person name="Banfield J.F."/>
        </authorList>
    </citation>
    <scope>NUCLEOTIDE SEQUENCE [LARGE SCALE GENOMIC DNA]</scope>
</reference>
<name>A0A1F5HDS9_9BACT</name>
<keyword evidence="4" id="KW-0411">Iron-sulfur</keyword>
<dbReference type="SUPFAM" id="SSF102114">
    <property type="entry name" value="Radical SAM enzymes"/>
    <property type="match status" value="1"/>
</dbReference>
<dbReference type="EMBL" id="MFCA01000019">
    <property type="protein sequence ID" value="OGE02185.1"/>
    <property type="molecule type" value="Genomic_DNA"/>
</dbReference>
<evidence type="ECO:0000259" key="5">
    <source>
        <dbReference type="PROSITE" id="PS51918"/>
    </source>
</evidence>
<dbReference type="Pfam" id="PF04055">
    <property type="entry name" value="Radical_SAM"/>
    <property type="match status" value="1"/>
</dbReference>
<keyword evidence="2" id="KW-0479">Metal-binding</keyword>
<evidence type="ECO:0000313" key="6">
    <source>
        <dbReference type="EMBL" id="OGE02185.1"/>
    </source>
</evidence>
<evidence type="ECO:0000313" key="7">
    <source>
        <dbReference type="Proteomes" id="UP000176751"/>
    </source>
</evidence>
<dbReference type="PROSITE" id="PS51918">
    <property type="entry name" value="RADICAL_SAM"/>
    <property type="match status" value="1"/>
</dbReference>
<dbReference type="GO" id="GO:0051536">
    <property type="term" value="F:iron-sulfur cluster binding"/>
    <property type="evidence" value="ECO:0007669"/>
    <property type="project" value="UniProtKB-KW"/>
</dbReference>
<dbReference type="InterPro" id="IPR050377">
    <property type="entry name" value="Radical_SAM_PqqE_MftC-like"/>
</dbReference>
<dbReference type="STRING" id="1797737.A2196_05610"/>
<evidence type="ECO:0000256" key="2">
    <source>
        <dbReference type="ARBA" id="ARBA00022723"/>
    </source>
</evidence>
<proteinExistence type="predicted"/>
<dbReference type="AlphaFoldDB" id="A0A1F5HDS9"/>
<feature type="domain" description="Radical SAM core" evidence="5">
    <location>
        <begin position="19"/>
        <end position="234"/>
    </location>
</feature>
<dbReference type="GO" id="GO:0003824">
    <property type="term" value="F:catalytic activity"/>
    <property type="evidence" value="ECO:0007669"/>
    <property type="project" value="InterPro"/>
</dbReference>
<dbReference type="SFLD" id="SFLDG01067">
    <property type="entry name" value="SPASM/twitch_domain_containing"/>
    <property type="match status" value="1"/>
</dbReference>
<protein>
    <recommendedName>
        <fullName evidence="5">Radical SAM core domain-containing protein</fullName>
    </recommendedName>
</protein>
<organism evidence="6 7">
    <name type="scientific">Candidatus Curtissbacteria bacterium RIFOXYA1_FULL_41_14</name>
    <dbReference type="NCBI Taxonomy" id="1797737"/>
    <lineage>
        <taxon>Bacteria</taxon>
        <taxon>Candidatus Curtissiibacteriota</taxon>
    </lineage>
</organism>
<dbReference type="Gene3D" id="3.20.20.70">
    <property type="entry name" value="Aldolase class I"/>
    <property type="match status" value="1"/>
</dbReference>
<keyword evidence="1" id="KW-0949">S-adenosyl-L-methionine</keyword>
<dbReference type="PANTHER" id="PTHR11228:SF7">
    <property type="entry name" value="PQQA PEPTIDE CYCLASE"/>
    <property type="match status" value="1"/>
</dbReference>
<dbReference type="InterPro" id="IPR007197">
    <property type="entry name" value="rSAM"/>
</dbReference>
<evidence type="ECO:0000256" key="4">
    <source>
        <dbReference type="ARBA" id="ARBA00023014"/>
    </source>
</evidence>